<accession>A0ABN9VKT7</accession>
<name>A0ABN9VKT7_9DINO</name>
<protein>
    <submittedName>
        <fullName evidence="2">Uncharacterized protein</fullName>
    </submittedName>
</protein>
<feature type="compositionally biased region" description="Pro residues" evidence="1">
    <location>
        <begin position="248"/>
        <end position="265"/>
    </location>
</feature>
<organism evidence="2 3">
    <name type="scientific">Prorocentrum cordatum</name>
    <dbReference type="NCBI Taxonomy" id="2364126"/>
    <lineage>
        <taxon>Eukaryota</taxon>
        <taxon>Sar</taxon>
        <taxon>Alveolata</taxon>
        <taxon>Dinophyceae</taxon>
        <taxon>Prorocentrales</taxon>
        <taxon>Prorocentraceae</taxon>
        <taxon>Prorocentrum</taxon>
    </lineage>
</organism>
<feature type="compositionally biased region" description="Low complexity" evidence="1">
    <location>
        <begin position="274"/>
        <end position="289"/>
    </location>
</feature>
<feature type="compositionally biased region" description="Pro residues" evidence="1">
    <location>
        <begin position="223"/>
        <end position="232"/>
    </location>
</feature>
<comment type="caution">
    <text evidence="2">The sequence shown here is derived from an EMBL/GenBank/DDBJ whole genome shotgun (WGS) entry which is preliminary data.</text>
</comment>
<sequence>MAQRRAERRWRANVFVTELPIGRPIGYLTLPSRSPHQWRGELGGPALSNVLQGRVSSDIRDAGSAAAPASPELAELMGHVAAGIGAAETVLLLEDLELINDLRQALSDALVEVDPSKDEGGAAAADGCLAERTPGLLPAVAGAGGPRLAVGACDADALAAVASALGTLCATLPPPRWGRWPGRAPKPGETETVRLGGAPGEGPAWLGPLREVEHPAPQEQQRPCPPDGPPPAKRSRGLATTRSEAARPRPPGGGPPPKRMRPPPSGRESIAPSAPAGGAELRAEAPAEGEAAEAAEDGLAIANGDEEEAGGQAQLGTEASPGEARVVPPPRGRGQRAAEGFHAPTAKARARKVLVPTAKGQPRPRGTIEKFL</sequence>
<dbReference type="EMBL" id="CAUYUJ010017216">
    <property type="protein sequence ID" value="CAK0872898.1"/>
    <property type="molecule type" value="Genomic_DNA"/>
</dbReference>
<evidence type="ECO:0000313" key="3">
    <source>
        <dbReference type="Proteomes" id="UP001189429"/>
    </source>
</evidence>
<feature type="region of interest" description="Disordered" evidence="1">
    <location>
        <begin position="172"/>
        <end position="372"/>
    </location>
</feature>
<gene>
    <name evidence="2" type="ORF">PCOR1329_LOCUS58235</name>
</gene>
<dbReference type="Proteomes" id="UP001189429">
    <property type="component" value="Unassembled WGS sequence"/>
</dbReference>
<evidence type="ECO:0000256" key="1">
    <source>
        <dbReference type="SAM" id="MobiDB-lite"/>
    </source>
</evidence>
<evidence type="ECO:0000313" key="2">
    <source>
        <dbReference type="EMBL" id="CAK0872898.1"/>
    </source>
</evidence>
<proteinExistence type="predicted"/>
<keyword evidence="3" id="KW-1185">Reference proteome</keyword>
<reference evidence="2" key="1">
    <citation type="submission" date="2023-10" db="EMBL/GenBank/DDBJ databases">
        <authorList>
            <person name="Chen Y."/>
            <person name="Shah S."/>
            <person name="Dougan E. K."/>
            <person name="Thang M."/>
            <person name="Chan C."/>
        </authorList>
    </citation>
    <scope>NUCLEOTIDE SEQUENCE [LARGE SCALE GENOMIC DNA]</scope>
</reference>